<dbReference type="Pfam" id="PF17764">
    <property type="entry name" value="PriA_3primeBD"/>
    <property type="match status" value="1"/>
</dbReference>
<dbReference type="GO" id="GO:0006310">
    <property type="term" value="P:DNA recombination"/>
    <property type="evidence" value="ECO:0007669"/>
    <property type="project" value="InterPro"/>
</dbReference>
<dbReference type="InterPro" id="IPR042115">
    <property type="entry name" value="PriA_3primeBD_sf"/>
</dbReference>
<dbReference type="RefSeq" id="WP_096182151.1">
    <property type="nucleotide sequence ID" value="NZ_BDUF01000057.1"/>
</dbReference>
<dbReference type="CDD" id="cd17929">
    <property type="entry name" value="DEXHc_priA"/>
    <property type="match status" value="1"/>
</dbReference>
<comment type="similarity">
    <text evidence="12">Belongs to the helicase family. PriA subfamily.</text>
</comment>
<dbReference type="AlphaFoldDB" id="A0A292YML7"/>
<keyword evidence="16" id="KW-1185">Reference proteome</keyword>
<dbReference type="SUPFAM" id="SSF52540">
    <property type="entry name" value="P-loop containing nucleoside triphosphate hydrolases"/>
    <property type="match status" value="2"/>
</dbReference>
<comment type="cofactor">
    <cofactor evidence="12">
        <name>Zn(2+)</name>
        <dbReference type="ChEBI" id="CHEBI:29105"/>
    </cofactor>
    <text evidence="12">Binds 2 zinc ions per subunit.</text>
</comment>
<keyword evidence="1 12" id="KW-0639">Primosome</keyword>
<organism evidence="15 16">
    <name type="scientific">Effusibacillus lacus</name>
    <dbReference type="NCBI Taxonomy" id="1348429"/>
    <lineage>
        <taxon>Bacteria</taxon>
        <taxon>Bacillati</taxon>
        <taxon>Bacillota</taxon>
        <taxon>Bacilli</taxon>
        <taxon>Bacillales</taxon>
        <taxon>Alicyclobacillaceae</taxon>
        <taxon>Effusibacillus</taxon>
    </lineage>
</organism>
<evidence type="ECO:0000256" key="7">
    <source>
        <dbReference type="ARBA" id="ARBA00022833"/>
    </source>
</evidence>
<keyword evidence="6 12" id="KW-0347">Helicase</keyword>
<dbReference type="Pfam" id="PF18319">
    <property type="entry name" value="Zn_ribbon_PriA"/>
    <property type="match status" value="1"/>
</dbReference>
<feature type="binding site" evidence="12">
    <location>
        <position position="542"/>
    </location>
    <ligand>
        <name>Zn(2+)</name>
        <dbReference type="ChEBI" id="CHEBI:29105"/>
        <label>2</label>
    </ligand>
</feature>
<evidence type="ECO:0000256" key="5">
    <source>
        <dbReference type="ARBA" id="ARBA00022801"/>
    </source>
</evidence>
<feature type="domain" description="Helicase ATP-binding" evidence="13">
    <location>
        <begin position="302"/>
        <end position="468"/>
    </location>
</feature>
<keyword evidence="9 12" id="KW-0238">DNA-binding</keyword>
<dbReference type="InterPro" id="IPR027417">
    <property type="entry name" value="P-loop_NTPase"/>
</dbReference>
<feature type="binding site" evidence="12">
    <location>
        <position position="533"/>
    </location>
    <ligand>
        <name>Zn(2+)</name>
        <dbReference type="ChEBI" id="CHEBI:29105"/>
        <label>1</label>
    </ligand>
</feature>
<keyword evidence="5 12" id="KW-0378">Hydrolase</keyword>
<gene>
    <name evidence="12" type="primary">priA</name>
    <name evidence="15" type="ORF">EFBL_2053</name>
</gene>
<keyword evidence="3 12" id="KW-0479">Metal-binding</keyword>
<dbReference type="InterPro" id="IPR005259">
    <property type="entry name" value="PriA"/>
</dbReference>
<feature type="binding site" evidence="12">
    <location>
        <position position="575"/>
    </location>
    <ligand>
        <name>Zn(2+)</name>
        <dbReference type="ChEBI" id="CHEBI:29105"/>
        <label>1</label>
    </ligand>
</feature>
<evidence type="ECO:0000256" key="12">
    <source>
        <dbReference type="HAMAP-Rule" id="MF_00983"/>
    </source>
</evidence>
<feature type="domain" description="Helicase C-terminal" evidence="14">
    <location>
        <begin position="564"/>
        <end position="721"/>
    </location>
</feature>
<dbReference type="GO" id="GO:0005524">
    <property type="term" value="F:ATP binding"/>
    <property type="evidence" value="ECO:0007669"/>
    <property type="project" value="UniProtKB-UniRule"/>
</dbReference>
<proteinExistence type="inferred from homology"/>
<evidence type="ECO:0000256" key="6">
    <source>
        <dbReference type="ARBA" id="ARBA00022806"/>
    </source>
</evidence>
<evidence type="ECO:0000256" key="3">
    <source>
        <dbReference type="ARBA" id="ARBA00022723"/>
    </source>
</evidence>
<comment type="catalytic activity">
    <reaction evidence="11 12">
        <text>ATP + H2O = ADP + phosphate + H(+)</text>
        <dbReference type="Rhea" id="RHEA:13065"/>
        <dbReference type="ChEBI" id="CHEBI:15377"/>
        <dbReference type="ChEBI" id="CHEBI:15378"/>
        <dbReference type="ChEBI" id="CHEBI:30616"/>
        <dbReference type="ChEBI" id="CHEBI:43474"/>
        <dbReference type="ChEBI" id="CHEBI:456216"/>
        <dbReference type="EC" id="5.6.2.4"/>
    </reaction>
</comment>
<dbReference type="PANTHER" id="PTHR30580">
    <property type="entry name" value="PRIMOSOMAL PROTEIN N"/>
    <property type="match status" value="1"/>
</dbReference>
<dbReference type="EMBL" id="BDUF01000057">
    <property type="protein sequence ID" value="GAX90426.1"/>
    <property type="molecule type" value="Genomic_DNA"/>
</dbReference>
<dbReference type="PROSITE" id="PS51192">
    <property type="entry name" value="HELICASE_ATP_BIND_1"/>
    <property type="match status" value="1"/>
</dbReference>
<comment type="subunit">
    <text evidence="12">Component of the replication restart primosome.</text>
</comment>
<dbReference type="NCBIfam" id="NF004066">
    <property type="entry name" value="PRK05580.1-3"/>
    <property type="match status" value="1"/>
</dbReference>
<dbReference type="InterPro" id="IPR041236">
    <property type="entry name" value="PriA_C"/>
</dbReference>
<dbReference type="SMART" id="SM00490">
    <property type="entry name" value="HELICc"/>
    <property type="match status" value="1"/>
</dbReference>
<keyword evidence="2 12" id="KW-0235">DNA replication</keyword>
<evidence type="ECO:0000256" key="4">
    <source>
        <dbReference type="ARBA" id="ARBA00022741"/>
    </source>
</evidence>
<dbReference type="GO" id="GO:0008270">
    <property type="term" value="F:zinc ion binding"/>
    <property type="evidence" value="ECO:0007669"/>
    <property type="project" value="UniProtKB-UniRule"/>
</dbReference>
<dbReference type="InterPro" id="IPR040498">
    <property type="entry name" value="PriA_CRR"/>
</dbReference>
<dbReference type="InterPro" id="IPR011545">
    <property type="entry name" value="DEAD/DEAH_box_helicase_dom"/>
</dbReference>
<dbReference type="OrthoDB" id="9759544at2"/>
<dbReference type="EC" id="5.6.2.4" evidence="12"/>
<dbReference type="InterPro" id="IPR041222">
    <property type="entry name" value="PriA_3primeBD"/>
</dbReference>
<evidence type="ECO:0000259" key="14">
    <source>
        <dbReference type="PROSITE" id="PS51194"/>
    </source>
</evidence>
<keyword evidence="10 12" id="KW-0413">Isomerase</keyword>
<evidence type="ECO:0000256" key="10">
    <source>
        <dbReference type="ARBA" id="ARBA00023235"/>
    </source>
</evidence>
<dbReference type="CDD" id="cd18804">
    <property type="entry name" value="SF2_C_priA"/>
    <property type="match status" value="1"/>
</dbReference>
<feature type="binding site" evidence="12">
    <location>
        <position position="562"/>
    </location>
    <ligand>
        <name>Zn(2+)</name>
        <dbReference type="ChEBI" id="CHEBI:29105"/>
        <label>2</label>
    </ligand>
</feature>
<evidence type="ECO:0000256" key="9">
    <source>
        <dbReference type="ARBA" id="ARBA00023125"/>
    </source>
</evidence>
<dbReference type="InterPro" id="IPR014001">
    <property type="entry name" value="Helicase_ATP-bd"/>
</dbReference>
<feature type="binding site" evidence="12">
    <location>
        <position position="530"/>
    </location>
    <ligand>
        <name>Zn(2+)</name>
        <dbReference type="ChEBI" id="CHEBI:29105"/>
        <label>1</label>
    </ligand>
</feature>
<dbReference type="FunFam" id="3.40.1440.60:FF:000001">
    <property type="entry name" value="Primosomal protein N"/>
    <property type="match status" value="1"/>
</dbReference>
<dbReference type="Gene3D" id="3.40.1440.60">
    <property type="entry name" value="PriA, 3(prime) DNA-binding domain"/>
    <property type="match status" value="1"/>
</dbReference>
<name>A0A292YML7_9BACL</name>
<dbReference type="GO" id="GO:0016887">
    <property type="term" value="F:ATP hydrolysis activity"/>
    <property type="evidence" value="ECO:0007669"/>
    <property type="project" value="RHEA"/>
</dbReference>
<protein>
    <recommendedName>
        <fullName evidence="12">Replication restart protein PriA</fullName>
    </recommendedName>
    <alternativeName>
        <fullName evidence="12">ATP-dependent DNA helicase PriA</fullName>
        <ecNumber evidence="12">5.6.2.4</ecNumber>
    </alternativeName>
    <alternativeName>
        <fullName evidence="12">DNA 3'-5' helicase PriA</fullName>
    </alternativeName>
</protein>
<evidence type="ECO:0000256" key="8">
    <source>
        <dbReference type="ARBA" id="ARBA00022840"/>
    </source>
</evidence>
<evidence type="ECO:0000259" key="13">
    <source>
        <dbReference type="PROSITE" id="PS51192"/>
    </source>
</evidence>
<dbReference type="GO" id="GO:1990077">
    <property type="term" value="C:primosome complex"/>
    <property type="evidence" value="ECO:0007669"/>
    <property type="project" value="UniProtKB-UniRule"/>
</dbReference>
<evidence type="ECO:0000256" key="2">
    <source>
        <dbReference type="ARBA" id="ARBA00022705"/>
    </source>
</evidence>
<dbReference type="SMART" id="SM00487">
    <property type="entry name" value="DEXDc"/>
    <property type="match status" value="1"/>
</dbReference>
<reference evidence="16" key="1">
    <citation type="submission" date="2017-07" db="EMBL/GenBank/DDBJ databases">
        <title>Draft genome sequence of Effusibacillus lacus strain skLN1.</title>
        <authorList>
            <person name="Watanabe M."/>
            <person name="Kojima H."/>
            <person name="Fukui M."/>
        </authorList>
    </citation>
    <scope>NUCLEOTIDE SEQUENCE [LARGE SCALE GENOMIC DNA]</scope>
    <source>
        <strain evidence="16">skLN1</strain>
    </source>
</reference>
<feature type="binding site" evidence="12">
    <location>
        <position position="572"/>
    </location>
    <ligand>
        <name>Zn(2+)</name>
        <dbReference type="ChEBI" id="CHEBI:29105"/>
        <label>1</label>
    </ligand>
</feature>
<comment type="function">
    <text evidence="12">Initiates the restart of stalled replication forks, which reloads the replicative helicase on sites other than the origin of replication. Recognizes and binds to abandoned replication forks and remodels them to uncover a helicase loading site. Promotes assembly of the primosome at these replication forks.</text>
</comment>
<dbReference type="Pfam" id="PF00271">
    <property type="entry name" value="Helicase_C"/>
    <property type="match status" value="1"/>
</dbReference>
<keyword evidence="4 12" id="KW-0547">Nucleotide-binding</keyword>
<feature type="binding site" evidence="12">
    <location>
        <position position="539"/>
    </location>
    <ligand>
        <name>Zn(2+)</name>
        <dbReference type="ChEBI" id="CHEBI:29105"/>
        <label>2</label>
    </ligand>
</feature>
<dbReference type="PROSITE" id="PS51194">
    <property type="entry name" value="HELICASE_CTER"/>
    <property type="match status" value="1"/>
</dbReference>
<evidence type="ECO:0000256" key="1">
    <source>
        <dbReference type="ARBA" id="ARBA00022515"/>
    </source>
</evidence>
<evidence type="ECO:0000313" key="16">
    <source>
        <dbReference type="Proteomes" id="UP000217785"/>
    </source>
</evidence>
<keyword evidence="8 12" id="KW-0067">ATP-binding</keyword>
<dbReference type="Pfam" id="PF00270">
    <property type="entry name" value="DEAD"/>
    <property type="match status" value="1"/>
</dbReference>
<dbReference type="GO" id="GO:0003677">
    <property type="term" value="F:DNA binding"/>
    <property type="evidence" value="ECO:0007669"/>
    <property type="project" value="UniProtKB-UniRule"/>
</dbReference>
<evidence type="ECO:0000256" key="11">
    <source>
        <dbReference type="ARBA" id="ARBA00048988"/>
    </source>
</evidence>
<dbReference type="GO" id="GO:0006302">
    <property type="term" value="P:double-strand break repair"/>
    <property type="evidence" value="ECO:0007669"/>
    <property type="project" value="InterPro"/>
</dbReference>
<dbReference type="InterPro" id="IPR001650">
    <property type="entry name" value="Helicase_C-like"/>
</dbReference>
<keyword evidence="7 12" id="KW-0862">Zinc</keyword>
<dbReference type="FunFam" id="3.40.50.300:FF:000489">
    <property type="entry name" value="Primosome assembly protein PriA"/>
    <property type="match status" value="1"/>
</dbReference>
<dbReference type="Pfam" id="PF18074">
    <property type="entry name" value="PriA_C"/>
    <property type="match status" value="1"/>
</dbReference>
<sequence>MSGKVKLPFAEVIVDIHAREVDRPFHYRIPEAFAGQVHVGTRVIVPFGPRRLEGYVIGFSSEPEPDVKNIKEILDVLDEQPPLTEELVKLADWMSYRYLSSKAASVQALFPAGVRARTSVRLTLKEDVWNKLRKSGSVGISPKEQQILDLLAEGAPVYKDKLLKDAPGLKAPLQRLLRLGTVEEKHEVSQAVQTLYITAVSCTLREADFQKAMDEIPARAFKQKEVARWIRMHGPSIPVRDVLRATHTTYSTINSLVRKGILVLSQVEERRNPYANRFTGERERPLALTGEQEQAYRLIASAMAAGRPDRILLQGVTGSGKTEIYLQSIAACMAQGRKAIVLVPEISLTPQMVERFKRRFGDDVAVLHSRLSQGERYDEWKRIRRGTASIVVGARSAVFAPLENLGLIVIDEEHELSYKQEEQPKYHAREVAWQRALHHGAVLVLGSATPSLETRFMIERGEGRRILLPTRFNKKSLPTVRVIDMRQELQAGNRSMFSRPLHHLILDRLAKQEQIILFLNRRGYSSFILCRNCGYVARCPDCDISLTYHKAHGFEVLRCHYCGHSEPSVSQCPSCSSPHIRTFGTGTQRVEEELNKVFPAARVIRMDVDTTGTKGSHERLLQQFRDGQADILLGTQMIAKGLDFPRVSLVGVITADTSLNLPDFRAAERTFQLLTQVAGRAGRHETEGVVLVQTYHPEHYAIQYAVTQDYEDFYRQEIEIRRTLDNPPLCDLAVFTAQHENRAAAERWVRSLEKRLRAEFHTASVAEVLPACPAPIPKLQGKHRYHLCVKVRDFAKAQPVLLAGYLESSRLAREQGGTITIDVNAQMIL</sequence>
<evidence type="ECO:0000313" key="15">
    <source>
        <dbReference type="EMBL" id="GAX90426.1"/>
    </source>
</evidence>
<comment type="caution">
    <text evidence="15">The sequence shown here is derived from an EMBL/GenBank/DDBJ whole genome shotgun (WGS) entry which is preliminary data.</text>
</comment>
<accession>A0A292YML7</accession>
<dbReference type="GO" id="GO:0043138">
    <property type="term" value="F:3'-5' DNA helicase activity"/>
    <property type="evidence" value="ECO:0007669"/>
    <property type="project" value="UniProtKB-EC"/>
</dbReference>
<dbReference type="PANTHER" id="PTHR30580:SF0">
    <property type="entry name" value="PRIMOSOMAL PROTEIN N"/>
    <property type="match status" value="1"/>
</dbReference>
<dbReference type="GO" id="GO:0006270">
    <property type="term" value="P:DNA replication initiation"/>
    <property type="evidence" value="ECO:0007669"/>
    <property type="project" value="TreeGrafter"/>
</dbReference>
<comment type="catalytic activity">
    <reaction evidence="12">
        <text>Couples ATP hydrolysis with the unwinding of duplex DNA by translocating in the 3'-5' direction.</text>
        <dbReference type="EC" id="5.6.2.4"/>
    </reaction>
</comment>
<dbReference type="HAMAP" id="MF_00983">
    <property type="entry name" value="PriA"/>
    <property type="match status" value="1"/>
</dbReference>
<dbReference type="Proteomes" id="UP000217785">
    <property type="component" value="Unassembled WGS sequence"/>
</dbReference>
<dbReference type="Gene3D" id="3.40.50.300">
    <property type="entry name" value="P-loop containing nucleotide triphosphate hydrolases"/>
    <property type="match status" value="2"/>
</dbReference>
<feature type="binding site" evidence="12">
    <location>
        <position position="559"/>
    </location>
    <ligand>
        <name>Zn(2+)</name>
        <dbReference type="ChEBI" id="CHEBI:29105"/>
        <label>2</label>
    </ligand>
</feature>
<dbReference type="NCBIfam" id="TIGR00595">
    <property type="entry name" value="priA"/>
    <property type="match status" value="1"/>
</dbReference>
<dbReference type="GO" id="GO:0006269">
    <property type="term" value="P:DNA replication, synthesis of primer"/>
    <property type="evidence" value="ECO:0007669"/>
    <property type="project" value="UniProtKB-KW"/>
</dbReference>